<comment type="caution">
    <text evidence="1">The sequence shown here is derived from an EMBL/GenBank/DDBJ whole genome shotgun (WGS) entry which is preliminary data.</text>
</comment>
<accession>A0A4Y3RYT2</accession>
<keyword evidence="2" id="KW-1185">Reference proteome</keyword>
<gene>
    <name evidence="1" type="ORF">SGA01_75520</name>
</gene>
<reference evidence="1 2" key="1">
    <citation type="submission" date="2019-06" db="EMBL/GenBank/DDBJ databases">
        <title>Whole genome shotgun sequence of Streptomyces gardneri NBRC 12865.</title>
        <authorList>
            <person name="Hosoyama A."/>
            <person name="Uohara A."/>
            <person name="Ohji S."/>
            <person name="Ichikawa N."/>
        </authorList>
    </citation>
    <scope>NUCLEOTIDE SEQUENCE [LARGE SCALE GENOMIC DNA]</scope>
    <source>
        <strain evidence="1 2">NBRC 12865</strain>
    </source>
</reference>
<protein>
    <submittedName>
        <fullName evidence="1">Uncharacterized protein</fullName>
    </submittedName>
</protein>
<dbReference type="Proteomes" id="UP000315226">
    <property type="component" value="Unassembled WGS sequence"/>
</dbReference>
<proteinExistence type="predicted"/>
<evidence type="ECO:0000313" key="2">
    <source>
        <dbReference type="Proteomes" id="UP000315226"/>
    </source>
</evidence>
<dbReference type="AlphaFoldDB" id="A0A4Y3RYT2"/>
<sequence>MEPGGLLCHTKPLAVSDISLTRPSPPAHRTGPAMPAVFNTAGPDGTTFTITGWSRSLRAESR</sequence>
<evidence type="ECO:0000313" key="1">
    <source>
        <dbReference type="EMBL" id="GEB61947.1"/>
    </source>
</evidence>
<dbReference type="EMBL" id="BJMN01000072">
    <property type="protein sequence ID" value="GEB61947.1"/>
    <property type="molecule type" value="Genomic_DNA"/>
</dbReference>
<organism evidence="1 2">
    <name type="scientific">Streptomyces gardneri</name>
    <dbReference type="NCBI Taxonomy" id="66892"/>
    <lineage>
        <taxon>Bacteria</taxon>
        <taxon>Bacillati</taxon>
        <taxon>Actinomycetota</taxon>
        <taxon>Actinomycetes</taxon>
        <taxon>Kitasatosporales</taxon>
        <taxon>Streptomycetaceae</taxon>
        <taxon>Streptomyces</taxon>
    </lineage>
</organism>
<name>A0A4Y3RYT2_9ACTN</name>